<comment type="caution">
    <text evidence="5">The sequence shown here is derived from an EMBL/GenBank/DDBJ whole genome shotgun (WGS) entry which is preliminary data.</text>
</comment>
<evidence type="ECO:0000259" key="4">
    <source>
        <dbReference type="SMART" id="SM00670"/>
    </source>
</evidence>
<keyword evidence="1" id="KW-0547">Nucleotide-binding</keyword>
<keyword evidence="6" id="KW-1185">Reference proteome</keyword>
<reference evidence="5 6" key="1">
    <citation type="submission" date="2019-08" db="EMBL/GenBank/DDBJ databases">
        <title>In-depth cultivation of the pig gut microbiome towards novel bacterial diversity and tailored functional studies.</title>
        <authorList>
            <person name="Wylensek D."/>
            <person name="Hitch T.C.A."/>
            <person name="Clavel T."/>
        </authorList>
    </citation>
    <scope>NUCLEOTIDE SEQUENCE [LARGE SCALE GENOMIC DNA]</scope>
    <source>
        <strain evidence="5 6">WCA-389-WT-23D1</strain>
    </source>
</reference>
<dbReference type="InterPro" id="IPR002716">
    <property type="entry name" value="PIN_dom"/>
</dbReference>
<dbReference type="InterPro" id="IPR051451">
    <property type="entry name" value="PhoH2-like"/>
</dbReference>
<protein>
    <submittedName>
        <fullName evidence="5">PhoH family protein</fullName>
    </submittedName>
</protein>
<comment type="similarity">
    <text evidence="3">In the N-terminal section; belongs to the PINc/VapC protein family.</text>
</comment>
<evidence type="ECO:0000256" key="3">
    <source>
        <dbReference type="ARBA" id="ARBA00046345"/>
    </source>
</evidence>
<accession>A0A7X2TDL5</accession>
<dbReference type="EMBL" id="VUMD01000017">
    <property type="protein sequence ID" value="MSS38062.1"/>
    <property type="molecule type" value="Genomic_DNA"/>
</dbReference>
<dbReference type="PANTHER" id="PTHR30473">
    <property type="entry name" value="PROTEIN PHOH"/>
    <property type="match status" value="1"/>
</dbReference>
<evidence type="ECO:0000256" key="2">
    <source>
        <dbReference type="ARBA" id="ARBA00022840"/>
    </source>
</evidence>
<feature type="domain" description="PIN" evidence="4">
    <location>
        <begin position="11"/>
        <end position="135"/>
    </location>
</feature>
<evidence type="ECO:0000256" key="1">
    <source>
        <dbReference type="ARBA" id="ARBA00022741"/>
    </source>
</evidence>
<name>A0A7X2TDL5_9CLOT</name>
<keyword evidence="2" id="KW-0067">ATP-binding</keyword>
<evidence type="ECO:0000313" key="6">
    <source>
        <dbReference type="Proteomes" id="UP000429958"/>
    </source>
</evidence>
<proteinExistence type="inferred from homology"/>
<dbReference type="Pfam" id="PF13638">
    <property type="entry name" value="PIN_4"/>
    <property type="match status" value="1"/>
</dbReference>
<evidence type="ECO:0000313" key="5">
    <source>
        <dbReference type="EMBL" id="MSS38062.1"/>
    </source>
</evidence>
<dbReference type="GO" id="GO:0005829">
    <property type="term" value="C:cytosol"/>
    <property type="evidence" value="ECO:0007669"/>
    <property type="project" value="TreeGrafter"/>
</dbReference>
<dbReference type="PANTHER" id="PTHR30473:SF2">
    <property type="entry name" value="PIN DOMAIN-CONTAINING PROTEIN"/>
    <property type="match status" value="1"/>
</dbReference>
<dbReference type="SUPFAM" id="SSF88723">
    <property type="entry name" value="PIN domain-like"/>
    <property type="match status" value="1"/>
</dbReference>
<dbReference type="Pfam" id="PF02562">
    <property type="entry name" value="PhoH"/>
    <property type="match status" value="1"/>
</dbReference>
<dbReference type="CDD" id="cd09883">
    <property type="entry name" value="PIN_VapC_PhoHL-ATPase"/>
    <property type="match status" value="1"/>
</dbReference>
<dbReference type="InterPro" id="IPR027417">
    <property type="entry name" value="P-loop_NTPase"/>
</dbReference>
<dbReference type="SUPFAM" id="SSF52540">
    <property type="entry name" value="P-loop containing nucleoside triphosphate hydrolases"/>
    <property type="match status" value="1"/>
</dbReference>
<organism evidence="5 6">
    <name type="scientific">Clostridium porci</name>
    <dbReference type="NCBI Taxonomy" id="2605778"/>
    <lineage>
        <taxon>Bacteria</taxon>
        <taxon>Bacillati</taxon>
        <taxon>Bacillota</taxon>
        <taxon>Clostridia</taxon>
        <taxon>Eubacteriales</taxon>
        <taxon>Clostridiaceae</taxon>
        <taxon>Clostridium</taxon>
    </lineage>
</organism>
<dbReference type="Gene3D" id="3.40.50.1010">
    <property type="entry name" value="5'-nuclease"/>
    <property type="match status" value="1"/>
</dbReference>
<sequence length="459" mass="50723">MSKAKPKSKQKLYVLDTNVFISDPDCMAMFDDNIIVVPDIVIEELDHNKDALGEKGYNARRALRNFEKFRKQKTEEGMRTANGGMIRVVENGSMKLLPKGWEPIPDNLILATALSLTEEKGMPVIVVSKDTAVRFKADRLKLIAEDYRHEMVDDDYLLYNGRNEGMVSAAEMEHFMAHGTLDANVVVTEIGTPLPLKENEFVILRTYDDNGSVLGQMKGGLIHKLSYDNSRPCGITPRNVAQHFAIEALMAPASQIPLVILKGSAGTAKTFLTLACGIEQCKTRQIYRRMTITRANVEFDKDIGALPGDETSKVGPLLRGCMDNLELLADGKNVTKAGGKEEMVQEKVRSLIDDGYISTEALGFLRGRSLTRQILYVDEAQNTTISQMKGILTRVGSDTKLVLAGDLNQIDNPRLNKYNNGLAYALKLMAGDPLCCVVGFRDEETTRSELAARVASLIS</sequence>
<dbReference type="Proteomes" id="UP000429958">
    <property type="component" value="Unassembled WGS sequence"/>
</dbReference>
<dbReference type="SMART" id="SM00670">
    <property type="entry name" value="PINc"/>
    <property type="match status" value="1"/>
</dbReference>
<dbReference type="InterPro" id="IPR003714">
    <property type="entry name" value="PhoH"/>
</dbReference>
<dbReference type="Gene3D" id="3.40.50.300">
    <property type="entry name" value="P-loop containing nucleotide triphosphate hydrolases"/>
    <property type="match status" value="1"/>
</dbReference>
<gene>
    <name evidence="5" type="ORF">FYJ39_16345</name>
</gene>
<dbReference type="AlphaFoldDB" id="A0A7X2TDL5"/>
<dbReference type="GO" id="GO:0005524">
    <property type="term" value="F:ATP binding"/>
    <property type="evidence" value="ECO:0007669"/>
    <property type="project" value="UniProtKB-KW"/>
</dbReference>
<dbReference type="InterPro" id="IPR029060">
    <property type="entry name" value="PIN-like_dom_sf"/>
</dbReference>
<dbReference type="RefSeq" id="WP_154473508.1">
    <property type="nucleotide sequence ID" value="NZ_VUMD01000017.1"/>
</dbReference>